<feature type="compositionally biased region" description="Polar residues" evidence="1">
    <location>
        <begin position="38"/>
        <end position="50"/>
    </location>
</feature>
<feature type="region of interest" description="Disordered" evidence="1">
    <location>
        <begin position="33"/>
        <end position="52"/>
    </location>
</feature>
<sequence length="212" mass="23579">MSHATMASSTDIAADTLPMLEARLKRLDFLLNGDNGDQETPSTTRHTGSASARLRNLERSLQSLANKSSSVGDVLALQKRHPELFHTSNISDVPATLSITSLASLVLAHAQLYQAMFSRLTQLQDFRIPNPAAAAKMIDLQPRVEQARVKHVAQAKEVAELRARSAKVVEAWYEGGVLGMDDQWAEWEERLRDAEILVRRREAARKREEGLV</sequence>
<evidence type="ECO:0000313" key="3">
    <source>
        <dbReference type="Proteomes" id="UP001271007"/>
    </source>
</evidence>
<evidence type="ECO:0008006" key="4">
    <source>
        <dbReference type="Google" id="ProtNLM"/>
    </source>
</evidence>
<reference evidence="2" key="1">
    <citation type="submission" date="2023-04" db="EMBL/GenBank/DDBJ databases">
        <title>Black Yeasts Isolated from many extreme environments.</title>
        <authorList>
            <person name="Coleine C."/>
            <person name="Stajich J.E."/>
            <person name="Selbmann L."/>
        </authorList>
    </citation>
    <scope>NUCLEOTIDE SEQUENCE</scope>
    <source>
        <strain evidence="2">CCFEE 5312</strain>
    </source>
</reference>
<evidence type="ECO:0000256" key="1">
    <source>
        <dbReference type="SAM" id="MobiDB-lite"/>
    </source>
</evidence>
<evidence type="ECO:0000313" key="2">
    <source>
        <dbReference type="EMBL" id="KAK3051575.1"/>
    </source>
</evidence>
<gene>
    <name evidence="2" type="ORF">LTR09_007230</name>
</gene>
<organism evidence="2 3">
    <name type="scientific">Extremus antarcticus</name>
    <dbReference type="NCBI Taxonomy" id="702011"/>
    <lineage>
        <taxon>Eukaryota</taxon>
        <taxon>Fungi</taxon>
        <taxon>Dikarya</taxon>
        <taxon>Ascomycota</taxon>
        <taxon>Pezizomycotina</taxon>
        <taxon>Dothideomycetes</taxon>
        <taxon>Dothideomycetidae</taxon>
        <taxon>Mycosphaerellales</taxon>
        <taxon>Extremaceae</taxon>
        <taxon>Extremus</taxon>
    </lineage>
</organism>
<accession>A0AAJ0G752</accession>
<dbReference type="AlphaFoldDB" id="A0AAJ0G752"/>
<protein>
    <recommendedName>
        <fullName evidence="4">Nuclear distribution protein RO10</fullName>
    </recommendedName>
</protein>
<comment type="caution">
    <text evidence="2">The sequence shown here is derived from an EMBL/GenBank/DDBJ whole genome shotgun (WGS) entry which is preliminary data.</text>
</comment>
<keyword evidence="3" id="KW-1185">Reference proteome</keyword>
<name>A0AAJ0G752_9PEZI</name>
<proteinExistence type="predicted"/>
<dbReference type="EMBL" id="JAWDJX010000025">
    <property type="protein sequence ID" value="KAK3051575.1"/>
    <property type="molecule type" value="Genomic_DNA"/>
</dbReference>
<dbReference type="Proteomes" id="UP001271007">
    <property type="component" value="Unassembled WGS sequence"/>
</dbReference>